<comment type="function">
    <text evidence="3">Toxic component of a type II toxin-antitoxin (TA) system.</text>
</comment>
<keyword evidence="3" id="KW-0540">Nuclease</keyword>
<comment type="caution">
    <text evidence="4">The sequence shown here is derived from an EMBL/GenBank/DDBJ whole genome shotgun (WGS) entry which is preliminary data.</text>
</comment>
<dbReference type="GO" id="GO:0016787">
    <property type="term" value="F:hydrolase activity"/>
    <property type="evidence" value="ECO:0007669"/>
    <property type="project" value="UniProtKB-KW"/>
</dbReference>
<dbReference type="GO" id="GO:0003677">
    <property type="term" value="F:DNA binding"/>
    <property type="evidence" value="ECO:0007669"/>
    <property type="project" value="InterPro"/>
</dbReference>
<dbReference type="GO" id="GO:0016075">
    <property type="term" value="P:rRNA catabolic process"/>
    <property type="evidence" value="ECO:0007669"/>
    <property type="project" value="TreeGrafter"/>
</dbReference>
<evidence type="ECO:0000256" key="2">
    <source>
        <dbReference type="ARBA" id="ARBA00022649"/>
    </source>
</evidence>
<dbReference type="PIRSF" id="PIRSF033490">
    <property type="entry name" value="MazF"/>
    <property type="match status" value="1"/>
</dbReference>
<gene>
    <name evidence="4" type="ORF">IAB73_10930</name>
</gene>
<comment type="similarity">
    <text evidence="1 3">Belongs to the PemK/MazF family.</text>
</comment>
<sequence>MFRRGEIYYADLDPVVGSEQGGVRPVLIIQNDLGNRYSPTVIVLAITSRTGKTNLPTHVAVPAGESGLLKDSLVLAEQVRTLEKRRLGRRVGKLPEALMRRVDEAMRVSLGFARRDA</sequence>
<evidence type="ECO:0000313" key="4">
    <source>
        <dbReference type="EMBL" id="HIQ72707.1"/>
    </source>
</evidence>
<dbReference type="InterPro" id="IPR011067">
    <property type="entry name" value="Plasmid_toxin/cell-grow_inhib"/>
</dbReference>
<protein>
    <recommendedName>
        <fullName evidence="3">mRNA interferase</fullName>
        <ecNumber evidence="3">3.1.-.-</ecNumber>
    </recommendedName>
</protein>
<name>A0A9D0ZBF9_9FIRM</name>
<keyword evidence="3" id="KW-0378">Hydrolase</keyword>
<dbReference type="SUPFAM" id="SSF50118">
    <property type="entry name" value="Cell growth inhibitor/plasmid maintenance toxic component"/>
    <property type="match status" value="1"/>
</dbReference>
<dbReference type="PANTHER" id="PTHR33988:SF2">
    <property type="entry name" value="ENDORIBONUCLEASE MAZF"/>
    <property type="match status" value="1"/>
</dbReference>
<dbReference type="GO" id="GO:0006402">
    <property type="term" value="P:mRNA catabolic process"/>
    <property type="evidence" value="ECO:0007669"/>
    <property type="project" value="TreeGrafter"/>
</dbReference>
<dbReference type="AlphaFoldDB" id="A0A9D0ZBF9"/>
<dbReference type="Pfam" id="PF02452">
    <property type="entry name" value="PemK_toxin"/>
    <property type="match status" value="1"/>
</dbReference>
<reference evidence="4" key="2">
    <citation type="journal article" date="2021" name="PeerJ">
        <title>Extensive microbial diversity within the chicken gut microbiome revealed by metagenomics and culture.</title>
        <authorList>
            <person name="Gilroy R."/>
            <person name="Ravi A."/>
            <person name="Getino M."/>
            <person name="Pursley I."/>
            <person name="Horton D.L."/>
            <person name="Alikhan N.F."/>
            <person name="Baker D."/>
            <person name="Gharbi K."/>
            <person name="Hall N."/>
            <person name="Watson M."/>
            <person name="Adriaenssens E.M."/>
            <person name="Foster-Nyarko E."/>
            <person name="Jarju S."/>
            <person name="Secka A."/>
            <person name="Antonio M."/>
            <person name="Oren A."/>
            <person name="Chaudhuri R.R."/>
            <person name="La Ragione R."/>
            <person name="Hildebrand F."/>
            <person name="Pallen M.J."/>
        </authorList>
    </citation>
    <scope>NUCLEOTIDE SEQUENCE</scope>
    <source>
        <strain evidence="4">ChiSxjej2B14-6234</strain>
    </source>
</reference>
<dbReference type="Proteomes" id="UP000886887">
    <property type="component" value="Unassembled WGS sequence"/>
</dbReference>
<keyword evidence="3" id="KW-0255">Endonuclease</keyword>
<dbReference type="PANTHER" id="PTHR33988">
    <property type="entry name" value="ENDORIBONUCLEASE MAZF-RELATED"/>
    <property type="match status" value="1"/>
</dbReference>
<evidence type="ECO:0000256" key="1">
    <source>
        <dbReference type="ARBA" id="ARBA00007521"/>
    </source>
</evidence>
<organism evidence="4 5">
    <name type="scientific">Candidatus Onthenecus intestinigallinarum</name>
    <dbReference type="NCBI Taxonomy" id="2840875"/>
    <lineage>
        <taxon>Bacteria</taxon>
        <taxon>Bacillati</taxon>
        <taxon>Bacillota</taxon>
        <taxon>Clostridia</taxon>
        <taxon>Eubacteriales</taxon>
        <taxon>Candidatus Onthenecus</taxon>
    </lineage>
</organism>
<reference evidence="4" key="1">
    <citation type="submission" date="2020-10" db="EMBL/GenBank/DDBJ databases">
        <authorList>
            <person name="Gilroy R."/>
        </authorList>
    </citation>
    <scope>NUCLEOTIDE SEQUENCE</scope>
    <source>
        <strain evidence="4">ChiSxjej2B14-6234</strain>
    </source>
</reference>
<dbReference type="Gene3D" id="2.30.30.110">
    <property type="match status" value="1"/>
</dbReference>
<dbReference type="InterPro" id="IPR003477">
    <property type="entry name" value="PemK-like"/>
</dbReference>
<proteinExistence type="inferred from homology"/>
<dbReference type="EC" id="3.1.-.-" evidence="3"/>
<accession>A0A9D0ZBF9</accession>
<keyword evidence="2" id="KW-1277">Toxin-antitoxin system</keyword>
<dbReference type="GO" id="GO:0004521">
    <property type="term" value="F:RNA endonuclease activity"/>
    <property type="evidence" value="ECO:0007669"/>
    <property type="project" value="TreeGrafter"/>
</dbReference>
<evidence type="ECO:0000256" key="3">
    <source>
        <dbReference type="PIRNR" id="PIRNR033490"/>
    </source>
</evidence>
<evidence type="ECO:0000313" key="5">
    <source>
        <dbReference type="Proteomes" id="UP000886887"/>
    </source>
</evidence>
<dbReference type="EMBL" id="DVFJ01000037">
    <property type="protein sequence ID" value="HIQ72707.1"/>
    <property type="molecule type" value="Genomic_DNA"/>
</dbReference>